<dbReference type="PANTHER" id="PTHR43048">
    <property type="entry name" value="METHYLMALONYL-COA EPIMERASE"/>
    <property type="match status" value="1"/>
</dbReference>
<organism evidence="4 5">
    <name type="scientific">Litorivicinus lipolyticus</name>
    <dbReference type="NCBI Taxonomy" id="418701"/>
    <lineage>
        <taxon>Bacteria</taxon>
        <taxon>Pseudomonadati</taxon>
        <taxon>Pseudomonadota</taxon>
        <taxon>Gammaproteobacteria</taxon>
        <taxon>Oceanospirillales</taxon>
        <taxon>Litorivicinaceae</taxon>
        <taxon>Litorivicinus</taxon>
    </lineage>
</organism>
<dbReference type="InterPro" id="IPR017515">
    <property type="entry name" value="MeMalonyl-CoA_epimerase"/>
</dbReference>
<dbReference type="KEGG" id="llp:GH975_04400"/>
<dbReference type="PANTHER" id="PTHR43048:SF3">
    <property type="entry name" value="METHYLMALONYL-COA EPIMERASE, MITOCHONDRIAL"/>
    <property type="match status" value="1"/>
</dbReference>
<evidence type="ECO:0000256" key="2">
    <source>
        <dbReference type="ARBA" id="ARBA00022723"/>
    </source>
</evidence>
<dbReference type="PROSITE" id="PS51819">
    <property type="entry name" value="VOC"/>
    <property type="match status" value="1"/>
</dbReference>
<protein>
    <submittedName>
        <fullName evidence="4">Methylmalonyl-CoA epimerase</fullName>
        <ecNumber evidence="4">5.1.99.1</ecNumber>
    </submittedName>
</protein>
<dbReference type="EMBL" id="CP045871">
    <property type="protein sequence ID" value="QGG79855.1"/>
    <property type="molecule type" value="Genomic_DNA"/>
</dbReference>
<dbReference type="Gene3D" id="3.10.180.10">
    <property type="entry name" value="2,3-Dihydroxybiphenyl 1,2-Dioxygenase, domain 1"/>
    <property type="match status" value="1"/>
</dbReference>
<dbReference type="EC" id="5.1.99.1" evidence="4"/>
<dbReference type="InterPro" id="IPR029068">
    <property type="entry name" value="Glyas_Bleomycin-R_OHBP_Dase"/>
</dbReference>
<dbReference type="SUPFAM" id="SSF54593">
    <property type="entry name" value="Glyoxalase/Bleomycin resistance protein/Dihydroxybiphenyl dioxygenase"/>
    <property type="match status" value="1"/>
</dbReference>
<dbReference type="OrthoDB" id="9788468at2"/>
<dbReference type="RefSeq" id="WP_153713359.1">
    <property type="nucleotide sequence ID" value="NZ_CP045871.1"/>
</dbReference>
<proteinExistence type="inferred from homology"/>
<keyword evidence="4" id="KW-0413">Isomerase</keyword>
<dbReference type="GO" id="GO:0046491">
    <property type="term" value="P:L-methylmalonyl-CoA metabolic process"/>
    <property type="evidence" value="ECO:0007669"/>
    <property type="project" value="TreeGrafter"/>
</dbReference>
<sequence length="134" mass="14476">MISKIDHVGIAVLDLDAAIDTYTRLGLPFLGREVVAEQGVEVAFFQIGESKFELLCPLGADTPIGKFIAKNGGKGGVQQVAMTVDNIEAEMQRLTAEGFTLLQQTPVDGAHNTRVAFLHPKSTEGVLLELCEHR</sequence>
<evidence type="ECO:0000259" key="3">
    <source>
        <dbReference type="PROSITE" id="PS51819"/>
    </source>
</evidence>
<feature type="domain" description="VOC" evidence="3">
    <location>
        <begin position="4"/>
        <end position="133"/>
    </location>
</feature>
<dbReference type="CDD" id="cd07249">
    <property type="entry name" value="MMCE"/>
    <property type="match status" value="1"/>
</dbReference>
<accession>A0A5Q2QFS5</accession>
<keyword evidence="2" id="KW-0479">Metal-binding</keyword>
<name>A0A5Q2QFS5_9GAMM</name>
<reference evidence="4 5" key="1">
    <citation type="submission" date="2019-11" db="EMBL/GenBank/DDBJ databases">
        <authorList>
            <person name="Khan S.A."/>
            <person name="Jeon C.O."/>
            <person name="Chun B.H."/>
        </authorList>
    </citation>
    <scope>NUCLEOTIDE SEQUENCE [LARGE SCALE GENOMIC DNA]</scope>
    <source>
        <strain evidence="4 5">IMCC 1097</strain>
    </source>
</reference>
<dbReference type="Proteomes" id="UP000388235">
    <property type="component" value="Chromosome"/>
</dbReference>
<dbReference type="NCBIfam" id="TIGR03081">
    <property type="entry name" value="metmalonyl_epim"/>
    <property type="match status" value="1"/>
</dbReference>
<evidence type="ECO:0000313" key="4">
    <source>
        <dbReference type="EMBL" id="QGG79855.1"/>
    </source>
</evidence>
<dbReference type="AlphaFoldDB" id="A0A5Q2QFS5"/>
<keyword evidence="5" id="KW-1185">Reference proteome</keyword>
<dbReference type="Pfam" id="PF13669">
    <property type="entry name" value="Glyoxalase_4"/>
    <property type="match status" value="1"/>
</dbReference>
<evidence type="ECO:0000313" key="5">
    <source>
        <dbReference type="Proteomes" id="UP000388235"/>
    </source>
</evidence>
<dbReference type="GO" id="GO:0004493">
    <property type="term" value="F:methylmalonyl-CoA epimerase activity"/>
    <property type="evidence" value="ECO:0007669"/>
    <property type="project" value="UniProtKB-EC"/>
</dbReference>
<comment type="similarity">
    <text evidence="1">Belongs to the methylmalonyl-CoA epimerase family.</text>
</comment>
<dbReference type="InterPro" id="IPR051785">
    <property type="entry name" value="MMCE/EMCE_epimerase"/>
</dbReference>
<dbReference type="GO" id="GO:0046872">
    <property type="term" value="F:metal ion binding"/>
    <property type="evidence" value="ECO:0007669"/>
    <property type="project" value="UniProtKB-KW"/>
</dbReference>
<gene>
    <name evidence="4" type="primary">mce</name>
    <name evidence="4" type="ORF">GH975_04400</name>
</gene>
<dbReference type="InterPro" id="IPR037523">
    <property type="entry name" value="VOC_core"/>
</dbReference>
<evidence type="ECO:0000256" key="1">
    <source>
        <dbReference type="ARBA" id="ARBA00009308"/>
    </source>
</evidence>